<dbReference type="GO" id="GO:0016787">
    <property type="term" value="F:hydrolase activity"/>
    <property type="evidence" value="ECO:0007669"/>
    <property type="project" value="UniProtKB-KW"/>
</dbReference>
<dbReference type="InterPro" id="IPR029058">
    <property type="entry name" value="AB_hydrolase_fold"/>
</dbReference>
<feature type="domain" description="Serine aminopeptidase S33" evidence="1">
    <location>
        <begin position="66"/>
        <end position="232"/>
    </location>
</feature>
<sequence>MPYLAFGSGRPLVFLRWFTPDHANPTGRMRSSELKKLAGLARRFRVYTVGRAPGTVAGATMADFADEHADALRAEFGEPVDVLGVSSGGSIALQLAADHPEVVCKLVVVSAACRLDPVLRIGQRRYAEAMLAGRRGLHHLAPATVADPVGARLAGAAMWLADPLVRPKVPADTHHFLMAEDGFDLTGRLGEITMPTLIVGGDRDGSYSTETLRCTADGIPAARLILYPRTGHLGAASHPHFVDDVVRFLGDSML</sequence>
<dbReference type="InterPro" id="IPR050471">
    <property type="entry name" value="AB_hydrolase"/>
</dbReference>
<dbReference type="RefSeq" id="WP_356956475.1">
    <property type="nucleotide sequence ID" value="NZ_JBEYBD010000006.1"/>
</dbReference>
<proteinExistence type="predicted"/>
<evidence type="ECO:0000259" key="1">
    <source>
        <dbReference type="Pfam" id="PF12146"/>
    </source>
</evidence>
<name>A0ABV2WR04_9NOCA</name>
<evidence type="ECO:0000313" key="2">
    <source>
        <dbReference type="EMBL" id="MEU1953324.1"/>
    </source>
</evidence>
<dbReference type="EMBL" id="JBEYBF010000009">
    <property type="protein sequence ID" value="MEU1953324.1"/>
    <property type="molecule type" value="Genomic_DNA"/>
</dbReference>
<keyword evidence="3" id="KW-1185">Reference proteome</keyword>
<comment type="caution">
    <text evidence="2">The sequence shown here is derived from an EMBL/GenBank/DDBJ whole genome shotgun (WGS) entry which is preliminary data.</text>
</comment>
<dbReference type="Proteomes" id="UP001550628">
    <property type="component" value="Unassembled WGS sequence"/>
</dbReference>
<dbReference type="Pfam" id="PF12146">
    <property type="entry name" value="Hydrolase_4"/>
    <property type="match status" value="1"/>
</dbReference>
<evidence type="ECO:0000313" key="3">
    <source>
        <dbReference type="Proteomes" id="UP001550628"/>
    </source>
</evidence>
<dbReference type="InterPro" id="IPR022742">
    <property type="entry name" value="Hydrolase_4"/>
</dbReference>
<dbReference type="Gene3D" id="3.40.50.1820">
    <property type="entry name" value="alpha/beta hydrolase"/>
    <property type="match status" value="1"/>
</dbReference>
<reference evidence="2 3" key="1">
    <citation type="submission" date="2024-06" db="EMBL/GenBank/DDBJ databases">
        <title>The Natural Products Discovery Center: Release of the First 8490 Sequenced Strains for Exploring Actinobacteria Biosynthetic Diversity.</title>
        <authorList>
            <person name="Kalkreuter E."/>
            <person name="Kautsar S.A."/>
            <person name="Yang D."/>
            <person name="Bader C.D."/>
            <person name="Teijaro C.N."/>
            <person name="Fluegel L."/>
            <person name="Davis C.M."/>
            <person name="Simpson J.R."/>
            <person name="Lauterbach L."/>
            <person name="Steele A.D."/>
            <person name="Gui C."/>
            <person name="Meng S."/>
            <person name="Li G."/>
            <person name="Viehrig K."/>
            <person name="Ye F."/>
            <person name="Su P."/>
            <person name="Kiefer A.F."/>
            <person name="Nichols A."/>
            <person name="Cepeda A.J."/>
            <person name="Yan W."/>
            <person name="Fan B."/>
            <person name="Jiang Y."/>
            <person name="Adhikari A."/>
            <person name="Zheng C.-J."/>
            <person name="Schuster L."/>
            <person name="Cowan T.M."/>
            <person name="Smanski M.J."/>
            <person name="Chevrette M.G."/>
            <person name="De Carvalho L.P.S."/>
            <person name="Shen B."/>
        </authorList>
    </citation>
    <scope>NUCLEOTIDE SEQUENCE [LARGE SCALE GENOMIC DNA]</scope>
    <source>
        <strain evidence="2 3">NPDC019708</strain>
    </source>
</reference>
<dbReference type="SUPFAM" id="SSF53474">
    <property type="entry name" value="alpha/beta-Hydrolases"/>
    <property type="match status" value="1"/>
</dbReference>
<dbReference type="PANTHER" id="PTHR43433">
    <property type="entry name" value="HYDROLASE, ALPHA/BETA FOLD FAMILY PROTEIN"/>
    <property type="match status" value="1"/>
</dbReference>
<dbReference type="InterPro" id="IPR000073">
    <property type="entry name" value="AB_hydrolase_1"/>
</dbReference>
<protein>
    <submittedName>
        <fullName evidence="2">Alpha/beta hydrolase</fullName>
    </submittedName>
</protein>
<organism evidence="2 3">
    <name type="scientific">Nocardia rhamnosiphila</name>
    <dbReference type="NCBI Taxonomy" id="426716"/>
    <lineage>
        <taxon>Bacteria</taxon>
        <taxon>Bacillati</taxon>
        <taxon>Actinomycetota</taxon>
        <taxon>Actinomycetes</taxon>
        <taxon>Mycobacteriales</taxon>
        <taxon>Nocardiaceae</taxon>
        <taxon>Nocardia</taxon>
    </lineage>
</organism>
<dbReference type="PANTHER" id="PTHR43433:SF5">
    <property type="entry name" value="AB HYDROLASE-1 DOMAIN-CONTAINING PROTEIN"/>
    <property type="match status" value="1"/>
</dbReference>
<dbReference type="PRINTS" id="PR00111">
    <property type="entry name" value="ABHYDROLASE"/>
</dbReference>
<gene>
    <name evidence="2" type="ORF">ABZ510_15785</name>
</gene>
<keyword evidence="2" id="KW-0378">Hydrolase</keyword>
<accession>A0ABV2WR04</accession>